<evidence type="ECO:0000256" key="2">
    <source>
        <dbReference type="ARBA" id="ARBA00022840"/>
    </source>
</evidence>
<evidence type="ECO:0000256" key="1">
    <source>
        <dbReference type="ARBA" id="ARBA00022741"/>
    </source>
</evidence>
<dbReference type="Pfam" id="PF08433">
    <property type="entry name" value="KTI12"/>
    <property type="match status" value="1"/>
</dbReference>
<dbReference type="GO" id="GO:0005524">
    <property type="term" value="F:ATP binding"/>
    <property type="evidence" value="ECO:0007669"/>
    <property type="project" value="UniProtKB-KW"/>
</dbReference>
<protein>
    <submittedName>
        <fullName evidence="5">DEBR0S1_26302g1_1</fullName>
    </submittedName>
</protein>
<name>A0A7D9CWG1_DEKBR</name>
<comment type="subunit">
    <text evidence="4">Interacts with the elongator complex.</text>
</comment>
<dbReference type="EMBL" id="CABFWN010000001">
    <property type="protein sequence ID" value="VUG16813.1"/>
    <property type="molecule type" value="Genomic_DNA"/>
</dbReference>
<dbReference type="InterPro" id="IPR013641">
    <property type="entry name" value="KTI12/PSTK"/>
</dbReference>
<sequence>MPLILMVGYPSSGKSRWAQKLVDALENRISQLKPSDLGSNLKIKLYNDKNLGIKHEMYRESVSEKAIRGEQMSAVRRDLSKNQIVILDALNYIKGFRYQLYCEAKNLGTTYCVIQVIAPTDICFQWNAARPESERWEENLIKALIMRFEEPNGLNRWDSPLIPVTFDDIELPFEEIWKSIVLKKPPKPNHATFMKAATPANSLQELDRMTSLVIDQIIQYQNLNQSGGVVLVKDNSGSTNTDQKCYVHLPPRVVTIAELQRMRRTYIALNRMRTIAVDRIITLFADFMDHAFNNND</sequence>
<dbReference type="GO" id="GO:0006400">
    <property type="term" value="P:tRNA modification"/>
    <property type="evidence" value="ECO:0007669"/>
    <property type="project" value="UniProtKB-ARBA"/>
</dbReference>
<dbReference type="FunFam" id="3.40.50.300:FF:000827">
    <property type="entry name" value="KTI12 chromatin-associated homolog"/>
    <property type="match status" value="1"/>
</dbReference>
<evidence type="ECO:0000313" key="5">
    <source>
        <dbReference type="EMBL" id="VUG16813.1"/>
    </source>
</evidence>
<evidence type="ECO:0000256" key="3">
    <source>
        <dbReference type="ARBA" id="ARBA00025768"/>
    </source>
</evidence>
<dbReference type="SUPFAM" id="SSF52540">
    <property type="entry name" value="P-loop containing nucleoside triphosphate hydrolases"/>
    <property type="match status" value="1"/>
</dbReference>
<evidence type="ECO:0000313" key="6">
    <source>
        <dbReference type="Proteomes" id="UP000478008"/>
    </source>
</evidence>
<dbReference type="Gene3D" id="3.40.50.300">
    <property type="entry name" value="P-loop containing nucleotide triphosphate hydrolases"/>
    <property type="match status" value="1"/>
</dbReference>
<keyword evidence="6" id="KW-1185">Reference proteome</keyword>
<dbReference type="Proteomes" id="UP000478008">
    <property type="component" value="Unassembled WGS sequence"/>
</dbReference>
<reference evidence="5 6" key="1">
    <citation type="submission" date="2019-07" db="EMBL/GenBank/DDBJ databases">
        <authorList>
            <person name="Friedrich A."/>
            <person name="Schacherer J."/>
        </authorList>
    </citation>
    <scope>NUCLEOTIDE SEQUENCE [LARGE SCALE GENOMIC DNA]</scope>
</reference>
<dbReference type="PANTHER" id="PTHR12435">
    <property type="match status" value="1"/>
</dbReference>
<accession>A0A7D9CWG1</accession>
<comment type="similarity">
    <text evidence="3">Belongs to the KTI12 family.</text>
</comment>
<keyword evidence="2" id="KW-0067">ATP-binding</keyword>
<keyword evidence="1" id="KW-0547">Nucleotide-binding</keyword>
<dbReference type="InterPro" id="IPR027417">
    <property type="entry name" value="P-loop_NTPase"/>
</dbReference>
<evidence type="ECO:0000256" key="4">
    <source>
        <dbReference type="ARBA" id="ARBA00063730"/>
    </source>
</evidence>
<organism evidence="5 6">
    <name type="scientific">Dekkera bruxellensis</name>
    <name type="common">Brettanomyces custersii</name>
    <dbReference type="NCBI Taxonomy" id="5007"/>
    <lineage>
        <taxon>Eukaryota</taxon>
        <taxon>Fungi</taxon>
        <taxon>Dikarya</taxon>
        <taxon>Ascomycota</taxon>
        <taxon>Saccharomycotina</taxon>
        <taxon>Pichiomycetes</taxon>
        <taxon>Pichiales</taxon>
        <taxon>Pichiaceae</taxon>
        <taxon>Brettanomyces</taxon>
    </lineage>
</organism>
<dbReference type="GO" id="GO:0006357">
    <property type="term" value="P:regulation of transcription by RNA polymerase II"/>
    <property type="evidence" value="ECO:0007669"/>
    <property type="project" value="UniProtKB-ARBA"/>
</dbReference>
<dbReference type="AlphaFoldDB" id="A0A7D9CWG1"/>
<proteinExistence type="inferred from homology"/>
<gene>
    <name evidence="5" type="primary">KTI12</name>
    <name evidence="5" type="ORF">DEBR0S1_26302G</name>
</gene>